<dbReference type="PIRSF" id="PIRSF000111">
    <property type="entry name" value="ALDH_ADH"/>
    <property type="match status" value="1"/>
</dbReference>
<evidence type="ECO:0000256" key="2">
    <source>
        <dbReference type="ARBA" id="ARBA00023002"/>
    </source>
</evidence>
<accession>A0ABW7IX89</accession>
<dbReference type="PANTHER" id="PTHR11496">
    <property type="entry name" value="ALCOHOL DEHYDROGENASE"/>
    <property type="match status" value="1"/>
</dbReference>
<comment type="cofactor">
    <cofactor evidence="1">
        <name>Fe(2+)</name>
        <dbReference type="ChEBI" id="CHEBI:29033"/>
    </cofactor>
</comment>
<keyword evidence="5" id="KW-0511">Multifunctional enzyme</keyword>
<keyword evidence="4" id="KW-0520">NAD</keyword>
<dbReference type="Gene3D" id="1.20.1090.10">
    <property type="entry name" value="Dehydroquinate synthase-like - alpha domain"/>
    <property type="match status" value="1"/>
</dbReference>
<dbReference type="InterPro" id="IPR039697">
    <property type="entry name" value="Alcohol_dehydrogenase_Fe"/>
</dbReference>
<feature type="domain" description="Aldehyde dehydrogenase" evidence="9">
    <location>
        <begin position="5"/>
        <end position="266"/>
    </location>
</feature>
<name>A0ABW7IX89_9VIBR</name>
<evidence type="ECO:0000259" key="10">
    <source>
        <dbReference type="Pfam" id="PF00465"/>
    </source>
</evidence>
<evidence type="ECO:0000313" key="12">
    <source>
        <dbReference type="EMBL" id="MFH0265539.1"/>
    </source>
</evidence>
<dbReference type="Pfam" id="PF00465">
    <property type="entry name" value="Fe-ADH"/>
    <property type="match status" value="1"/>
</dbReference>
<protein>
    <recommendedName>
        <fullName evidence="8">Aldehyde-alcohol dehydrogenase</fullName>
    </recommendedName>
</protein>
<evidence type="ECO:0000313" key="13">
    <source>
        <dbReference type="Proteomes" id="UP001607151"/>
    </source>
</evidence>
<dbReference type="InterPro" id="IPR001670">
    <property type="entry name" value="ADH_Fe/GldA"/>
</dbReference>
<dbReference type="Pfam" id="PF00171">
    <property type="entry name" value="Aldedh"/>
    <property type="match status" value="1"/>
</dbReference>
<dbReference type="GO" id="GO:0008774">
    <property type="term" value="F:acetaldehyde dehydrogenase (acetylating) activity"/>
    <property type="evidence" value="ECO:0007669"/>
    <property type="project" value="UniProtKB-EC"/>
</dbReference>
<comment type="similarity">
    <text evidence="7 8">In the C-terminal section; belongs to the iron-containing alcohol dehydrogenase family.</text>
</comment>
<dbReference type="GO" id="GO:0004022">
    <property type="term" value="F:alcohol dehydrogenase (NAD+) activity"/>
    <property type="evidence" value="ECO:0007669"/>
    <property type="project" value="UniProtKB-EC"/>
</dbReference>
<gene>
    <name evidence="12" type="primary">adhE</name>
    <name evidence="12" type="synonym">adhC</name>
    <name evidence="12" type="ORF">ACGRQ9_08565</name>
</gene>
<dbReference type="InterPro" id="IPR012079">
    <property type="entry name" value="Bifunc_Ald-ADH"/>
</dbReference>
<evidence type="ECO:0000256" key="7">
    <source>
        <dbReference type="ARBA" id="ARBA00035645"/>
    </source>
</evidence>
<feature type="domain" description="Alcohol dehydrogenase iron-type/glycerol dehydrogenase GldA" evidence="10">
    <location>
        <begin position="455"/>
        <end position="631"/>
    </location>
</feature>
<dbReference type="PANTHER" id="PTHR11496:SF83">
    <property type="entry name" value="HYDROXYACID-OXOACID TRANSHYDROGENASE, MITOCHONDRIAL"/>
    <property type="match status" value="1"/>
</dbReference>
<feature type="domain" description="Fe-containing alcohol dehydrogenase-like C-terminal" evidence="11">
    <location>
        <begin position="643"/>
        <end position="858"/>
    </location>
</feature>
<reference evidence="12 13" key="1">
    <citation type="submission" date="2024-10" db="EMBL/GenBank/DDBJ databases">
        <authorList>
            <person name="Yibar A."/>
            <person name="Saticioglu I.B."/>
            <person name="Duman M."/>
            <person name="Ajmi N."/>
            <person name="Gurler F."/>
            <person name="Ay H."/>
            <person name="Onuk E."/>
            <person name="Guler S."/>
            <person name="Romalde J.L."/>
        </authorList>
    </citation>
    <scope>NUCLEOTIDE SEQUENCE [LARGE SCALE GENOMIC DNA]</scope>
    <source>
        <strain evidence="12 13">14-MA-B</strain>
    </source>
</reference>
<proteinExistence type="inferred from homology"/>
<dbReference type="InterPro" id="IPR016163">
    <property type="entry name" value="Ald_DH_C"/>
</dbReference>
<comment type="caution">
    <text evidence="12">The sequence shown here is derived from an EMBL/GenBank/DDBJ whole genome shotgun (WGS) entry which is preliminary data.</text>
</comment>
<dbReference type="InterPro" id="IPR016162">
    <property type="entry name" value="Ald_DH_N"/>
</dbReference>
<keyword evidence="3" id="KW-0408">Iron</keyword>
<dbReference type="SUPFAM" id="SSF56796">
    <property type="entry name" value="Dehydroquinate synthase-like"/>
    <property type="match status" value="1"/>
</dbReference>
<dbReference type="EMBL" id="JBIHSN010000002">
    <property type="protein sequence ID" value="MFH0265539.1"/>
    <property type="molecule type" value="Genomic_DNA"/>
</dbReference>
<dbReference type="PROSITE" id="PS00060">
    <property type="entry name" value="ADH_IRON_2"/>
    <property type="match status" value="1"/>
</dbReference>
<evidence type="ECO:0000259" key="9">
    <source>
        <dbReference type="Pfam" id="PF00171"/>
    </source>
</evidence>
<evidence type="ECO:0000256" key="8">
    <source>
        <dbReference type="PIRNR" id="PIRNR000111"/>
    </source>
</evidence>
<dbReference type="RefSeq" id="WP_089139066.1">
    <property type="nucleotide sequence ID" value="NZ_AP018685.1"/>
</dbReference>
<dbReference type="Pfam" id="PF25137">
    <property type="entry name" value="ADH_Fe_C"/>
    <property type="match status" value="1"/>
</dbReference>
<dbReference type="InterPro" id="IPR016161">
    <property type="entry name" value="Ald_DH/histidinol_DH"/>
</dbReference>
<organism evidence="12 13">
    <name type="scientific">Vibrio rumoiensis</name>
    <dbReference type="NCBI Taxonomy" id="76258"/>
    <lineage>
        <taxon>Bacteria</taxon>
        <taxon>Pseudomonadati</taxon>
        <taxon>Pseudomonadota</taxon>
        <taxon>Gammaproteobacteria</taxon>
        <taxon>Vibrionales</taxon>
        <taxon>Vibrionaceae</taxon>
        <taxon>Vibrio</taxon>
    </lineage>
</organism>
<evidence type="ECO:0000256" key="3">
    <source>
        <dbReference type="ARBA" id="ARBA00023004"/>
    </source>
</evidence>
<sequence length="888" mass="96198">MPVTNLAELDALVARVQAAQKEFATFSQEQVDKIFRAASLAANQARIPLAQQAVAESGMGIIEDKVIKNHFASEFIYNKYRDEKTCGILEEGTDTITIAEPVGIICGIVPTTNPTSTAIFKSLISLKTRNGIIFSPHPRAKNSTNDAAKLVLDAAVAAGAPRDIIGWIDQPSVELSNALMKHDGINLILATGGPGMVKAAYSSGKPAIGVGAGNVPVVIDETADIKRAVASVLMSKTFDNGVVCASEQAVIVMDEVYEEVKERFASHKGYVLSKSEADKVRKVLLINGNLNADIVGQPAVKIAELAGVKVPADTKVLIGEGGVVSHDDEFAHEKLSPTLGMFRASSFENAVEQAVTMVEIGGIGHTSGLYTNQDTNADRIKYFGDKLKTARILVNIPTTHGGIGDLYNFNVAPSLTLGCGSWGGNSISENVGPKHLINKKTVAKRAENMLWHKLPKSIYFRRGSLPVALTDLEGKKRAFLVTDRFLFNNGYADEIVSLLKSQGMEVQTFFDVEADPTLSVVEKGAAQMQSYQPDVIIALGGGSPMDAAKIMWVMYEHPETHFEELSMRFMDIRKRIYKFPKMGAKAELVCVTTTSGTGSEVTPFAVVTDDRTGAKYPLADYELTPNMAIVDANLVMNMPKSLTAFGGYDAITHALEAYVSVLANEYSDGHALQALKMLKEYLPSSYKNGSADPIAREKVHNAATIAGMSFANAFLGVCHSIAHKIGAEFHIPHGLANALMISNVIRFNANDNPTKQTAFSQYDRPQARRRYAEVADHLGLSQDGDRTAQKIERLLTWLDEVKKDLDIPLSIQAAGVNEADFLAKLDNLAVDAFDDQCTGANPRYPLISELKEVLLAAYYGKAYIEGETFEGTTVIKKTEEPKKAAKKK</sequence>
<comment type="similarity">
    <text evidence="6 8">In the N-terminal section; belongs to the aldehyde dehydrogenase family.</text>
</comment>
<dbReference type="Gene3D" id="3.40.605.10">
    <property type="entry name" value="Aldehyde Dehydrogenase, Chain A, domain 1"/>
    <property type="match status" value="1"/>
</dbReference>
<dbReference type="InterPro" id="IPR034789">
    <property type="entry name" value="AAD_C"/>
</dbReference>
<dbReference type="Gene3D" id="3.40.50.1970">
    <property type="match status" value="1"/>
</dbReference>
<keyword evidence="2 8" id="KW-0560">Oxidoreductase</keyword>
<evidence type="ECO:0000256" key="5">
    <source>
        <dbReference type="ARBA" id="ARBA00023268"/>
    </source>
</evidence>
<keyword evidence="13" id="KW-1185">Reference proteome</keyword>
<dbReference type="InterPro" id="IPR056798">
    <property type="entry name" value="ADH_Fe_C"/>
</dbReference>
<evidence type="ECO:0000256" key="6">
    <source>
        <dbReference type="ARBA" id="ARBA00035641"/>
    </source>
</evidence>
<dbReference type="InterPro" id="IPR015590">
    <property type="entry name" value="Aldehyde_DH_dom"/>
</dbReference>
<dbReference type="Gene3D" id="3.40.309.10">
    <property type="entry name" value="Aldehyde Dehydrogenase, Chain A, domain 2"/>
    <property type="match status" value="1"/>
</dbReference>
<dbReference type="PROSITE" id="PS00913">
    <property type="entry name" value="ADH_IRON_1"/>
    <property type="match status" value="1"/>
</dbReference>
<dbReference type="CDD" id="cd07122">
    <property type="entry name" value="ALDH_F20_ACDH"/>
    <property type="match status" value="1"/>
</dbReference>
<dbReference type="NCBIfam" id="NF010378">
    <property type="entry name" value="PRK13805.1"/>
    <property type="match status" value="1"/>
</dbReference>
<dbReference type="Proteomes" id="UP001607151">
    <property type="component" value="Unassembled WGS sequence"/>
</dbReference>
<evidence type="ECO:0000256" key="1">
    <source>
        <dbReference type="ARBA" id="ARBA00001954"/>
    </source>
</evidence>
<dbReference type="SUPFAM" id="SSF53720">
    <property type="entry name" value="ALDH-like"/>
    <property type="match status" value="1"/>
</dbReference>
<dbReference type="InterPro" id="IPR018211">
    <property type="entry name" value="ADH_Fe_CS"/>
</dbReference>
<evidence type="ECO:0000256" key="4">
    <source>
        <dbReference type="ARBA" id="ARBA00023027"/>
    </source>
</evidence>
<dbReference type="CDD" id="cd08178">
    <property type="entry name" value="AAD_C"/>
    <property type="match status" value="1"/>
</dbReference>
<evidence type="ECO:0000259" key="11">
    <source>
        <dbReference type="Pfam" id="PF25137"/>
    </source>
</evidence>